<organism evidence="1 2">
    <name type="scientific">Mucispirillum schaedleri ASF457</name>
    <dbReference type="NCBI Taxonomy" id="1379858"/>
    <lineage>
        <taxon>Bacteria</taxon>
        <taxon>Pseudomonadati</taxon>
        <taxon>Deferribacterota</taxon>
        <taxon>Deferribacteres</taxon>
        <taxon>Deferribacterales</taxon>
        <taxon>Mucispirillaceae</taxon>
        <taxon>Mucispirillum</taxon>
    </lineage>
</organism>
<reference evidence="1" key="2">
    <citation type="submission" date="2022-05" db="EMBL/GenBank/DDBJ databases">
        <authorList>
            <person name="Proctor A.L."/>
            <person name="Phillips G.J."/>
            <person name="Wannemuehler M.J."/>
        </authorList>
    </citation>
    <scope>NUCLEOTIDE SEQUENCE</scope>
    <source>
        <strain evidence="1">ASF457</strain>
    </source>
</reference>
<dbReference type="InterPro" id="IPR007454">
    <property type="entry name" value="UPF0250_YbeD-like"/>
</dbReference>
<dbReference type="OrthoDB" id="9793424at2"/>
<dbReference type="Proteomes" id="UP000017429">
    <property type="component" value="Chromosome"/>
</dbReference>
<dbReference type="AlphaFoldDB" id="V2QD72"/>
<dbReference type="RefSeq" id="WP_023275491.1">
    <property type="nucleotide sequence ID" value="NZ_CP097562.1"/>
</dbReference>
<reference evidence="1" key="1">
    <citation type="journal article" date="2014" name="Genome Announc.">
        <title>Draft genome sequences of the altered schaedler flora, a defined bacterial community from gnotobiotic mice.</title>
        <authorList>
            <person name="Wannemuehler M.J."/>
            <person name="Overstreet A.M."/>
            <person name="Ward D.V."/>
            <person name="Phillips G.J."/>
        </authorList>
    </citation>
    <scope>NUCLEOTIDE SEQUENCE</scope>
    <source>
        <strain evidence="1">ASF457</strain>
    </source>
</reference>
<accession>V2QD72</accession>
<protein>
    <submittedName>
        <fullName evidence="1">Uncharacterized protein</fullName>
    </submittedName>
</protein>
<sequence length="91" mass="10457">MQNIENNGKTLKDLQKFPDVFTFKIMGENTNNFLADARKVFDGRSDVNFAENISRTGKYISISATTEVWTYEELESLYTAISKLEGLKFYV</sequence>
<dbReference type="InterPro" id="IPR027471">
    <property type="entry name" value="YbeD-like_sf"/>
</dbReference>
<name>V2QD72_9BACT</name>
<evidence type="ECO:0000313" key="2">
    <source>
        <dbReference type="Proteomes" id="UP000017429"/>
    </source>
</evidence>
<reference evidence="1" key="3">
    <citation type="submission" date="2022-06" db="EMBL/GenBank/DDBJ databases">
        <title>Resources to Facilitate Use of the Altered Schaedler Flora (ASF) Mouse Model to Study Microbiome Function.</title>
        <authorList>
            <person name="Proctor A."/>
            <person name="Parvinroo S."/>
            <person name="Richie T."/>
            <person name="Jia X."/>
            <person name="Lee S.T.M."/>
            <person name="Karp P.D."/>
            <person name="Paley S."/>
            <person name="Kostic A.D."/>
            <person name="Pierre J.F."/>
            <person name="Wannemuehler M.J."/>
            <person name="Phillips G.J."/>
        </authorList>
    </citation>
    <scope>NUCLEOTIDE SEQUENCE</scope>
    <source>
        <strain evidence="1">ASF457</strain>
    </source>
</reference>
<dbReference type="EMBL" id="CP097562">
    <property type="protein sequence ID" value="USF24122.1"/>
    <property type="molecule type" value="Genomic_DNA"/>
</dbReference>
<proteinExistence type="predicted"/>
<keyword evidence="2" id="KW-1185">Reference proteome</keyword>
<dbReference type="KEGG" id="msch:N508_001201"/>
<dbReference type="eggNOG" id="COG2921">
    <property type="taxonomic scope" value="Bacteria"/>
</dbReference>
<dbReference type="Pfam" id="PF04359">
    <property type="entry name" value="DUF493"/>
    <property type="match status" value="1"/>
</dbReference>
<dbReference type="Gene3D" id="3.30.70.260">
    <property type="match status" value="1"/>
</dbReference>
<dbReference type="SUPFAM" id="SSF117991">
    <property type="entry name" value="YbeD/HP0495-like"/>
    <property type="match status" value="1"/>
</dbReference>
<evidence type="ECO:0000313" key="1">
    <source>
        <dbReference type="EMBL" id="USF24122.1"/>
    </source>
</evidence>
<gene>
    <name evidence="1" type="ORF">N508_001201</name>
</gene>